<protein>
    <submittedName>
        <fullName evidence="1">Uncharacterized protein</fullName>
    </submittedName>
</protein>
<proteinExistence type="predicted"/>
<dbReference type="EMBL" id="JAELYA010000011">
    <property type="protein sequence ID" value="MBO3278128.1"/>
    <property type="molecule type" value="Genomic_DNA"/>
</dbReference>
<evidence type="ECO:0000313" key="2">
    <source>
        <dbReference type="Proteomes" id="UP000669060"/>
    </source>
</evidence>
<sequence length="161" mass="18756">MPSLSCKVMVLCSNPGRLIEYSVLLNRLQLFKLNLCTDFDELQKALVKQNHYELFIHADFTPEADTLSRLQSMNRENSFGQLVLIGKTTDLEKEQLYQWAWDNRIPLLRVLNHPVTFAKFRELIDSLVFYRVKDLDVLSLARNSMTPINSFPEFCRNISKA</sequence>
<comment type="caution">
    <text evidence="1">The sequence shown here is derived from an EMBL/GenBank/DDBJ whole genome shotgun (WGS) entry which is preliminary data.</text>
</comment>
<dbReference type="Proteomes" id="UP000669060">
    <property type="component" value="Unassembled WGS sequence"/>
</dbReference>
<reference evidence="1 2" key="1">
    <citation type="submission" date="2020-12" db="EMBL/GenBank/DDBJ databases">
        <title>Pseudomonas schmalbachii sp. nov. isolated from millipede gut.</title>
        <authorList>
            <person name="Shelomi M."/>
        </authorList>
    </citation>
    <scope>NUCLEOTIDE SEQUENCE [LARGE SCALE GENOMIC DNA]</scope>
    <source>
        <strain evidence="1 2">Milli4</strain>
    </source>
</reference>
<keyword evidence="2" id="KW-1185">Reference proteome</keyword>
<evidence type="ECO:0000313" key="1">
    <source>
        <dbReference type="EMBL" id="MBO3278128.1"/>
    </source>
</evidence>
<organism evidence="1 2">
    <name type="scientific">Pseudomonas schmalbachii</name>
    <dbReference type="NCBI Taxonomy" id="2816993"/>
    <lineage>
        <taxon>Bacteria</taxon>
        <taxon>Pseudomonadati</taxon>
        <taxon>Pseudomonadota</taxon>
        <taxon>Gammaproteobacteria</taxon>
        <taxon>Pseudomonadales</taxon>
        <taxon>Pseudomonadaceae</taxon>
        <taxon>Pseudomonas</taxon>
    </lineage>
</organism>
<name>A0ABS3TY61_9PSED</name>
<dbReference type="RefSeq" id="WP_208316625.1">
    <property type="nucleotide sequence ID" value="NZ_JAELYA010000011.1"/>
</dbReference>
<gene>
    <name evidence="1" type="ORF">JFY56_23160</name>
</gene>
<accession>A0ABS3TY61</accession>